<evidence type="ECO:0000256" key="8">
    <source>
        <dbReference type="ARBA" id="ARBA00022777"/>
    </source>
</evidence>
<dbReference type="AlphaFoldDB" id="A0A918K4S3"/>
<dbReference type="SUPFAM" id="SSF55874">
    <property type="entry name" value="ATPase domain of HSP90 chaperone/DNA topoisomerase II/histidine kinase"/>
    <property type="match status" value="1"/>
</dbReference>
<dbReference type="InterPro" id="IPR003594">
    <property type="entry name" value="HATPase_dom"/>
</dbReference>
<evidence type="ECO:0000256" key="7">
    <source>
        <dbReference type="ARBA" id="ARBA00022741"/>
    </source>
</evidence>
<feature type="transmembrane region" description="Helical" evidence="13">
    <location>
        <begin position="31"/>
        <end position="49"/>
    </location>
</feature>
<dbReference type="InterPro" id="IPR038318">
    <property type="entry name" value="KdpD_sf"/>
</dbReference>
<keyword evidence="11" id="KW-0902">Two-component regulatory system</keyword>
<keyword evidence="5" id="KW-0808">Transferase</keyword>
<comment type="catalytic activity">
    <reaction evidence="1">
        <text>ATP + protein L-histidine = ADP + protein N-phospho-L-histidine.</text>
        <dbReference type="EC" id="2.7.13.3"/>
    </reaction>
</comment>
<evidence type="ECO:0000256" key="9">
    <source>
        <dbReference type="ARBA" id="ARBA00022840"/>
    </source>
</evidence>
<evidence type="ECO:0000256" key="13">
    <source>
        <dbReference type="SAM" id="Phobius"/>
    </source>
</evidence>
<dbReference type="Proteomes" id="UP000626148">
    <property type="component" value="Unassembled WGS sequence"/>
</dbReference>
<dbReference type="EMBL" id="BMXR01000003">
    <property type="protein sequence ID" value="GGX48901.1"/>
    <property type="molecule type" value="Genomic_DNA"/>
</dbReference>
<evidence type="ECO:0000256" key="11">
    <source>
        <dbReference type="ARBA" id="ARBA00023012"/>
    </source>
</evidence>
<dbReference type="CDD" id="cd00082">
    <property type="entry name" value="HisKA"/>
    <property type="match status" value="1"/>
</dbReference>
<dbReference type="PANTHER" id="PTHR45569">
    <property type="entry name" value="SENSOR PROTEIN KDPD"/>
    <property type="match status" value="1"/>
</dbReference>
<dbReference type="SUPFAM" id="SSF47384">
    <property type="entry name" value="Homodimeric domain of signal transducing histidine kinase"/>
    <property type="match status" value="1"/>
</dbReference>
<evidence type="ECO:0000256" key="2">
    <source>
        <dbReference type="ARBA" id="ARBA00004141"/>
    </source>
</evidence>
<dbReference type="GO" id="GO:0000155">
    <property type="term" value="F:phosphorelay sensor kinase activity"/>
    <property type="evidence" value="ECO:0007669"/>
    <property type="project" value="InterPro"/>
</dbReference>
<keyword evidence="10 13" id="KW-1133">Transmembrane helix</keyword>
<dbReference type="InterPro" id="IPR025201">
    <property type="entry name" value="KdpD_TM"/>
</dbReference>
<reference evidence="15" key="1">
    <citation type="journal article" date="2014" name="Int. J. Syst. Evol. Microbiol.">
        <title>Complete genome sequence of Corynebacterium casei LMG S-19264T (=DSM 44701T), isolated from a smear-ripened cheese.</title>
        <authorList>
            <consortium name="US DOE Joint Genome Institute (JGI-PGF)"/>
            <person name="Walter F."/>
            <person name="Albersmeier A."/>
            <person name="Kalinowski J."/>
            <person name="Ruckert C."/>
        </authorList>
    </citation>
    <scope>NUCLEOTIDE SEQUENCE</scope>
    <source>
        <strain evidence="15">KCTC 22169</strain>
    </source>
</reference>
<dbReference type="Pfam" id="PF02518">
    <property type="entry name" value="HATPase_c"/>
    <property type="match status" value="1"/>
</dbReference>
<dbReference type="Pfam" id="PF13493">
    <property type="entry name" value="DUF4118"/>
    <property type="match status" value="1"/>
</dbReference>
<dbReference type="InterPro" id="IPR005467">
    <property type="entry name" value="His_kinase_dom"/>
</dbReference>
<dbReference type="SMART" id="SM00388">
    <property type="entry name" value="HisKA"/>
    <property type="match status" value="1"/>
</dbReference>
<dbReference type="CDD" id="cd00075">
    <property type="entry name" value="HATPase"/>
    <property type="match status" value="1"/>
</dbReference>
<dbReference type="GO" id="GO:0005886">
    <property type="term" value="C:plasma membrane"/>
    <property type="evidence" value="ECO:0007669"/>
    <property type="project" value="TreeGrafter"/>
</dbReference>
<dbReference type="PANTHER" id="PTHR45569:SF1">
    <property type="entry name" value="SENSOR PROTEIN KDPD"/>
    <property type="match status" value="1"/>
</dbReference>
<comment type="caution">
    <text evidence="15">The sequence shown here is derived from an EMBL/GenBank/DDBJ whole genome shotgun (WGS) entry which is preliminary data.</text>
</comment>
<dbReference type="EC" id="2.7.13.3" evidence="3"/>
<dbReference type="InterPro" id="IPR052023">
    <property type="entry name" value="Histidine_kinase_KdpD"/>
</dbReference>
<dbReference type="RefSeq" id="WP_189607934.1">
    <property type="nucleotide sequence ID" value="NZ_BMXR01000003.1"/>
</dbReference>
<feature type="domain" description="Histidine kinase" evidence="14">
    <location>
        <begin position="231"/>
        <end position="447"/>
    </location>
</feature>
<dbReference type="PRINTS" id="PR00344">
    <property type="entry name" value="BCTRLSENSOR"/>
</dbReference>
<keyword evidence="7" id="KW-0547">Nucleotide-binding</keyword>
<dbReference type="GO" id="GO:0005524">
    <property type="term" value="F:ATP binding"/>
    <property type="evidence" value="ECO:0007669"/>
    <property type="project" value="UniProtKB-KW"/>
</dbReference>
<dbReference type="InterPro" id="IPR036890">
    <property type="entry name" value="HATPase_C_sf"/>
</dbReference>
<name>A0A918K4S3_9GAMM</name>
<accession>A0A918K4S3</accession>
<dbReference type="SMART" id="SM00387">
    <property type="entry name" value="HATPase_c"/>
    <property type="match status" value="1"/>
</dbReference>
<sequence>MPLTLKLGSTAAISVGLPILVTGLGYLPTDWISHSTLLMLYLMAVLYCALKTDWRGVLVSAVLAFLLFNYFHTQPRYSLWMHDVSELMAALAFIVFALLAGGLANRLRRQVLQLQFQERFLTAQLDLINAPSDSDTEVEFHDLLNRFAERVFGDRLSLHLAPDETDPLTGARALKVTLTSDRGLPRGWETLMRGLGEQVATTLEKQQALVERKRAERRANEEGLRNALLSSVSHDLKTPLVTMMGSATSLRELHEDLSEADRLELLDSIIDESRRLEQYIQNLLDMTRLGHGELSLNRQWISVDELYHVVIRRLGTHDIQRVQFESPADVPPLWVHAALIEQALFNALDNALKASPSEAGVLLTVRLEADRVHLDVCDRGEGLPQSEWEAVFEPFYSFTRGDQYTKGSGLGLTICRGMLRVHGGDACILPAPEGYGHRLRLTLPLTTPQASETRSDDDDTDD</sequence>
<evidence type="ECO:0000256" key="4">
    <source>
        <dbReference type="ARBA" id="ARBA00022553"/>
    </source>
</evidence>
<dbReference type="Gene3D" id="1.20.120.620">
    <property type="entry name" value="Backbone structure of the membrane domain of e. Coli histidine kinase receptor kdpd"/>
    <property type="match status" value="1"/>
</dbReference>
<proteinExistence type="predicted"/>
<feature type="transmembrane region" description="Helical" evidence="13">
    <location>
        <begin position="7"/>
        <end position="25"/>
    </location>
</feature>
<evidence type="ECO:0000256" key="3">
    <source>
        <dbReference type="ARBA" id="ARBA00012438"/>
    </source>
</evidence>
<gene>
    <name evidence="15" type="ORF">GCM10007392_15140</name>
</gene>
<evidence type="ECO:0000256" key="6">
    <source>
        <dbReference type="ARBA" id="ARBA00022692"/>
    </source>
</evidence>
<evidence type="ECO:0000256" key="5">
    <source>
        <dbReference type="ARBA" id="ARBA00022679"/>
    </source>
</evidence>
<protein>
    <recommendedName>
        <fullName evidence="3">histidine kinase</fullName>
        <ecNumber evidence="3">2.7.13.3</ecNumber>
    </recommendedName>
</protein>
<dbReference type="PROSITE" id="PS50109">
    <property type="entry name" value="HIS_KIN"/>
    <property type="match status" value="1"/>
</dbReference>
<dbReference type="InterPro" id="IPR004358">
    <property type="entry name" value="Sig_transdc_His_kin-like_C"/>
</dbReference>
<evidence type="ECO:0000256" key="12">
    <source>
        <dbReference type="ARBA" id="ARBA00023136"/>
    </source>
</evidence>
<feature type="transmembrane region" description="Helical" evidence="13">
    <location>
        <begin position="56"/>
        <end position="72"/>
    </location>
</feature>
<evidence type="ECO:0000256" key="1">
    <source>
        <dbReference type="ARBA" id="ARBA00000085"/>
    </source>
</evidence>
<dbReference type="InterPro" id="IPR003661">
    <property type="entry name" value="HisK_dim/P_dom"/>
</dbReference>
<keyword evidence="8" id="KW-0418">Kinase</keyword>
<feature type="transmembrane region" description="Helical" evidence="13">
    <location>
        <begin position="84"/>
        <end position="104"/>
    </location>
</feature>
<evidence type="ECO:0000313" key="15">
    <source>
        <dbReference type="EMBL" id="GGX48901.1"/>
    </source>
</evidence>
<keyword evidence="12 13" id="KW-0472">Membrane</keyword>
<dbReference type="InterPro" id="IPR036097">
    <property type="entry name" value="HisK_dim/P_sf"/>
</dbReference>
<evidence type="ECO:0000259" key="14">
    <source>
        <dbReference type="PROSITE" id="PS50109"/>
    </source>
</evidence>
<reference evidence="15" key="2">
    <citation type="submission" date="2020-09" db="EMBL/GenBank/DDBJ databases">
        <authorList>
            <person name="Sun Q."/>
            <person name="Kim S."/>
        </authorList>
    </citation>
    <scope>NUCLEOTIDE SEQUENCE</scope>
    <source>
        <strain evidence="15">KCTC 22169</strain>
    </source>
</reference>
<keyword evidence="4" id="KW-0597">Phosphoprotein</keyword>
<evidence type="ECO:0000313" key="16">
    <source>
        <dbReference type="Proteomes" id="UP000626148"/>
    </source>
</evidence>
<keyword evidence="9" id="KW-0067">ATP-binding</keyword>
<dbReference type="Pfam" id="PF00512">
    <property type="entry name" value="HisKA"/>
    <property type="match status" value="1"/>
</dbReference>
<evidence type="ECO:0000256" key="10">
    <source>
        <dbReference type="ARBA" id="ARBA00022989"/>
    </source>
</evidence>
<organism evidence="15 16">
    <name type="scientific">Saccharospirillum salsuginis</name>
    <dbReference type="NCBI Taxonomy" id="418750"/>
    <lineage>
        <taxon>Bacteria</taxon>
        <taxon>Pseudomonadati</taxon>
        <taxon>Pseudomonadota</taxon>
        <taxon>Gammaproteobacteria</taxon>
        <taxon>Oceanospirillales</taxon>
        <taxon>Saccharospirillaceae</taxon>
        <taxon>Saccharospirillum</taxon>
    </lineage>
</organism>
<keyword evidence="16" id="KW-1185">Reference proteome</keyword>
<comment type="subcellular location">
    <subcellularLocation>
        <location evidence="2">Membrane</location>
        <topology evidence="2">Multi-pass membrane protein</topology>
    </subcellularLocation>
</comment>
<dbReference type="Gene3D" id="1.10.287.130">
    <property type="match status" value="1"/>
</dbReference>
<dbReference type="Gene3D" id="3.30.565.10">
    <property type="entry name" value="Histidine kinase-like ATPase, C-terminal domain"/>
    <property type="match status" value="1"/>
</dbReference>
<keyword evidence="6 13" id="KW-0812">Transmembrane</keyword>